<feature type="compositionally biased region" description="Acidic residues" evidence="2">
    <location>
        <begin position="377"/>
        <end position="394"/>
    </location>
</feature>
<dbReference type="Pfam" id="PF12936">
    <property type="entry name" value="Kri1_C"/>
    <property type="match status" value="1"/>
</dbReference>
<feature type="compositionally biased region" description="Basic and acidic residues" evidence="2">
    <location>
        <begin position="182"/>
        <end position="197"/>
    </location>
</feature>
<dbReference type="GO" id="GO:0005730">
    <property type="term" value="C:nucleolus"/>
    <property type="evidence" value="ECO:0007669"/>
    <property type="project" value="TreeGrafter"/>
</dbReference>
<feature type="region of interest" description="Disordered" evidence="2">
    <location>
        <begin position="1"/>
        <end position="52"/>
    </location>
</feature>
<feature type="region of interest" description="Disordered" evidence="2">
    <location>
        <begin position="119"/>
        <end position="200"/>
    </location>
</feature>
<dbReference type="InterPro" id="IPR024626">
    <property type="entry name" value="Kri1-like_C"/>
</dbReference>
<dbReference type="OMA" id="KIMATRH"/>
<reference evidence="4 5" key="1">
    <citation type="journal article" date="2011" name="Proc. Natl. Acad. Sci. U.S.A.">
        <title>Evolutionary erosion of yeast sex chromosomes by mating-type switching accidents.</title>
        <authorList>
            <person name="Gordon J.L."/>
            <person name="Armisen D."/>
            <person name="Proux-Wera E."/>
            <person name="Oheigeartaigh S.S."/>
            <person name="Byrne K.P."/>
            <person name="Wolfe K.H."/>
        </authorList>
    </citation>
    <scope>NUCLEOTIDE SEQUENCE [LARGE SCALE GENOMIC DNA]</scope>
    <source>
        <strain evidence="5">ATCC 24235 / CBS 4417 / NBRC 1672 / NRRL Y-8282 / UCD 70-5</strain>
    </source>
</reference>
<dbReference type="Proteomes" id="UP000005666">
    <property type="component" value="Chromosome 1"/>
</dbReference>
<evidence type="ECO:0000256" key="2">
    <source>
        <dbReference type="SAM" id="MobiDB-lite"/>
    </source>
</evidence>
<feature type="compositionally biased region" description="Basic residues" evidence="2">
    <location>
        <begin position="543"/>
        <end position="559"/>
    </location>
</feature>
<organism evidence="4 5">
    <name type="scientific">Tetrapisispora phaffii (strain ATCC 24235 / CBS 4417 / NBRC 1672 / NRRL Y-8282 / UCD 70-5)</name>
    <name type="common">Yeast</name>
    <name type="synonym">Fabospora phaffii</name>
    <dbReference type="NCBI Taxonomy" id="1071381"/>
    <lineage>
        <taxon>Eukaryota</taxon>
        <taxon>Fungi</taxon>
        <taxon>Dikarya</taxon>
        <taxon>Ascomycota</taxon>
        <taxon>Saccharomycotina</taxon>
        <taxon>Saccharomycetes</taxon>
        <taxon>Saccharomycetales</taxon>
        <taxon>Saccharomycetaceae</taxon>
        <taxon>Tetrapisispora</taxon>
    </lineage>
</organism>
<gene>
    <name evidence="4" type="primary">TPHA0A00430</name>
    <name evidence="4" type="ordered locus">TPHA_0A00430</name>
</gene>
<dbReference type="GO" id="GO:0000447">
    <property type="term" value="P:endonucleolytic cleavage in ITS1 to separate SSU-rRNA from 5.8S rRNA and LSU-rRNA from tricistronic rRNA transcript (SSU-rRNA, 5.8S rRNA, LSU-rRNA)"/>
    <property type="evidence" value="ECO:0007669"/>
    <property type="project" value="TreeGrafter"/>
</dbReference>
<dbReference type="OrthoDB" id="10252032at2759"/>
<feature type="region of interest" description="Disordered" evidence="2">
    <location>
        <begin position="359"/>
        <end position="419"/>
    </location>
</feature>
<keyword evidence="5" id="KW-1185">Reference proteome</keyword>
<name>G8BMK0_TETPH</name>
<feature type="compositionally biased region" description="Basic and acidic residues" evidence="2">
    <location>
        <begin position="119"/>
        <end position="130"/>
    </location>
</feature>
<dbReference type="PANTHER" id="PTHR14490:SF5">
    <property type="entry name" value="PROTEIN KRI1 HOMOLOG"/>
    <property type="match status" value="1"/>
</dbReference>
<evidence type="ECO:0000313" key="4">
    <source>
        <dbReference type="EMBL" id="CCE61128.1"/>
    </source>
</evidence>
<dbReference type="EMBL" id="HE612856">
    <property type="protein sequence ID" value="CCE61128.1"/>
    <property type="molecule type" value="Genomic_DNA"/>
</dbReference>
<proteinExistence type="inferred from homology"/>
<feature type="region of interest" description="Disordered" evidence="2">
    <location>
        <begin position="528"/>
        <end position="559"/>
    </location>
</feature>
<feature type="compositionally biased region" description="Acidic residues" evidence="2">
    <location>
        <begin position="156"/>
        <end position="170"/>
    </location>
</feature>
<dbReference type="PANTHER" id="PTHR14490">
    <property type="entry name" value="ZINC FINGER, ZZ TYPE"/>
    <property type="match status" value="1"/>
</dbReference>
<feature type="domain" description="Kri1-like C-terminal" evidence="3">
    <location>
        <begin position="422"/>
        <end position="521"/>
    </location>
</feature>
<dbReference type="InterPro" id="IPR018034">
    <property type="entry name" value="Kri1"/>
</dbReference>
<feature type="region of interest" description="Disordered" evidence="2">
    <location>
        <begin position="264"/>
        <end position="284"/>
    </location>
</feature>
<feature type="compositionally biased region" description="Basic residues" evidence="2">
    <location>
        <begin position="399"/>
        <end position="414"/>
    </location>
</feature>
<dbReference type="RefSeq" id="XP_003683562.1">
    <property type="nucleotide sequence ID" value="XM_003683514.1"/>
</dbReference>
<dbReference type="STRING" id="1071381.G8BMK0"/>
<dbReference type="GO" id="GO:0030686">
    <property type="term" value="C:90S preribosome"/>
    <property type="evidence" value="ECO:0007669"/>
    <property type="project" value="TreeGrafter"/>
</dbReference>
<dbReference type="HOGENOM" id="CLU_009647_3_0_1"/>
<evidence type="ECO:0000259" key="3">
    <source>
        <dbReference type="Pfam" id="PF12936"/>
    </source>
</evidence>
<accession>G8BMK0</accession>
<comment type="similarity">
    <text evidence="1">Belongs to the KRI1 family.</text>
</comment>
<evidence type="ECO:0000256" key="1">
    <source>
        <dbReference type="ARBA" id="ARBA00007473"/>
    </source>
</evidence>
<feature type="compositionally biased region" description="Acidic residues" evidence="2">
    <location>
        <begin position="37"/>
        <end position="52"/>
    </location>
</feature>
<protein>
    <recommendedName>
        <fullName evidence="3">Kri1-like C-terminal domain-containing protein</fullName>
    </recommendedName>
</protein>
<feature type="region of interest" description="Disordered" evidence="2">
    <location>
        <begin position="431"/>
        <end position="463"/>
    </location>
</feature>
<dbReference type="Pfam" id="PF05178">
    <property type="entry name" value="Kri1"/>
    <property type="match status" value="1"/>
</dbReference>
<dbReference type="eggNOG" id="KOG2409">
    <property type="taxonomic scope" value="Eukaryota"/>
</dbReference>
<dbReference type="AlphaFoldDB" id="G8BMK0"/>
<sequence length="559" mass="65154">MPRKKSAAKKAKEAKQNLKEQVVAPVKDVVKETPVSESDESSSSENEDEYGELITEEVEDGINNVISAIRNNDMDQLLNGEVRFFEDPENAVKALGTVEKQKPIYLKDYHRMNLLNGETFKDDESDHDMGEVEQPYAEQQITEKKKLLDEIKNAFDGEDEENSSNSDDDEGFLKKKVSPEATKSERVHLPDPSKNEEAFLDEFINQQAWIPKKGDKVMTGDGEMKIEEDDEEFEDAVEQFEHAYNFRYEDPNAAEIVSYARNQATLRRSNNSSRRKKRNEEKDIKQTEIKKKDEAIQKKKTEKVHKLTDVLNMIKKEYGADIDENMVKKITNTLLNSDYKDNEWDQVVAELFNDEFYNQKSKPTWDDDDDLLKGIDMSEDGSEDEDEGKNDEDTPVATKSRKERKGEKKSKKLEKKNLTKLVENAVEQNKLSLVEEFEQEQEERKSRSRSKDDDKPSFRYREVSPESFGLTTREIFNADDTQLNQFIGLKKFAPYRPKELRMKDKRKVTKSKRIREWRKEVFKNEKGLGETDEIEIPVEKSKASHHHHKSHKKRKHNNH</sequence>
<dbReference type="GeneID" id="11532434"/>
<feature type="compositionally biased region" description="Basic and acidic residues" evidence="2">
    <location>
        <begin position="442"/>
        <end position="463"/>
    </location>
</feature>
<dbReference type="KEGG" id="tpf:TPHA_0A00430"/>
<feature type="compositionally biased region" description="Basic and acidic residues" evidence="2">
    <location>
        <begin position="141"/>
        <end position="155"/>
    </location>
</feature>
<evidence type="ECO:0000313" key="5">
    <source>
        <dbReference type="Proteomes" id="UP000005666"/>
    </source>
</evidence>